<dbReference type="InterPro" id="IPR043145">
    <property type="entry name" value="Znf_ZZ_sf"/>
</dbReference>
<evidence type="ECO:0000259" key="6">
    <source>
        <dbReference type="PROSITE" id="PS50222"/>
    </source>
</evidence>
<dbReference type="InterPro" id="IPR018247">
    <property type="entry name" value="EF_Hand_1_Ca_BS"/>
</dbReference>
<feature type="domain" description="EF-hand" evidence="6">
    <location>
        <begin position="76"/>
        <end position="105"/>
    </location>
</feature>
<dbReference type="SUPFAM" id="SSF47473">
    <property type="entry name" value="EF-hand"/>
    <property type="match status" value="1"/>
</dbReference>
<dbReference type="Pfam" id="PF13202">
    <property type="entry name" value="EF-hand_5"/>
    <property type="match status" value="2"/>
</dbReference>
<evidence type="ECO:0000256" key="1">
    <source>
        <dbReference type="ARBA" id="ARBA00022723"/>
    </source>
</evidence>
<dbReference type="InterPro" id="IPR011992">
    <property type="entry name" value="EF-hand-dom_pair"/>
</dbReference>
<keyword evidence="4" id="KW-0106">Calcium</keyword>
<evidence type="ECO:0000256" key="5">
    <source>
        <dbReference type="SAM" id="MobiDB-lite"/>
    </source>
</evidence>
<dbReference type="EMBL" id="JBBPBK010000003">
    <property type="protein sequence ID" value="KAK9288802.1"/>
    <property type="molecule type" value="Genomic_DNA"/>
</dbReference>
<accession>A0AAP0X429</accession>
<protein>
    <recommendedName>
        <fullName evidence="6">EF-hand domain-containing protein</fullName>
    </recommendedName>
</protein>
<dbReference type="Gene3D" id="3.30.60.90">
    <property type="match status" value="1"/>
</dbReference>
<evidence type="ECO:0000256" key="2">
    <source>
        <dbReference type="ARBA" id="ARBA00022771"/>
    </source>
</evidence>
<dbReference type="Gene3D" id="1.10.238.10">
    <property type="entry name" value="EF-hand"/>
    <property type="match status" value="1"/>
</dbReference>
<dbReference type="AlphaFoldDB" id="A0AAP0X429"/>
<feature type="compositionally biased region" description="Low complexity" evidence="5">
    <location>
        <begin position="178"/>
        <end position="205"/>
    </location>
</feature>
<organism evidence="7 8">
    <name type="scientific">Liquidambar formosana</name>
    <name type="common">Formosan gum</name>
    <dbReference type="NCBI Taxonomy" id="63359"/>
    <lineage>
        <taxon>Eukaryota</taxon>
        <taxon>Viridiplantae</taxon>
        <taxon>Streptophyta</taxon>
        <taxon>Embryophyta</taxon>
        <taxon>Tracheophyta</taxon>
        <taxon>Spermatophyta</taxon>
        <taxon>Magnoliopsida</taxon>
        <taxon>eudicotyledons</taxon>
        <taxon>Gunneridae</taxon>
        <taxon>Pentapetalae</taxon>
        <taxon>Saxifragales</taxon>
        <taxon>Altingiaceae</taxon>
        <taxon>Liquidambar</taxon>
    </lineage>
</organism>
<evidence type="ECO:0000313" key="8">
    <source>
        <dbReference type="Proteomes" id="UP001415857"/>
    </source>
</evidence>
<proteinExistence type="predicted"/>
<dbReference type="PROSITE" id="PS50222">
    <property type="entry name" value="EF_HAND_2"/>
    <property type="match status" value="2"/>
</dbReference>
<feature type="domain" description="EF-hand" evidence="6">
    <location>
        <begin position="36"/>
        <end position="71"/>
    </location>
</feature>
<gene>
    <name evidence="7" type="ORF">L1049_017267</name>
</gene>
<dbReference type="Proteomes" id="UP001415857">
    <property type="component" value="Unassembled WGS sequence"/>
</dbReference>
<comment type="caution">
    <text evidence="7">The sequence shown here is derived from an EMBL/GenBank/DDBJ whole genome shotgun (WGS) entry which is preliminary data.</text>
</comment>
<evidence type="ECO:0000256" key="4">
    <source>
        <dbReference type="ARBA" id="ARBA00022837"/>
    </source>
</evidence>
<dbReference type="InterPro" id="IPR002048">
    <property type="entry name" value="EF_hand_dom"/>
</dbReference>
<dbReference type="PROSITE" id="PS00018">
    <property type="entry name" value="EF_HAND_1"/>
    <property type="match status" value="2"/>
</dbReference>
<keyword evidence="1" id="KW-0479">Metal-binding</keyword>
<feature type="region of interest" description="Disordered" evidence="5">
    <location>
        <begin position="170"/>
        <end position="205"/>
    </location>
</feature>
<dbReference type="CDD" id="cd00051">
    <property type="entry name" value="EFh"/>
    <property type="match status" value="1"/>
</dbReference>
<dbReference type="GO" id="GO:0005509">
    <property type="term" value="F:calcium ion binding"/>
    <property type="evidence" value="ECO:0007669"/>
    <property type="project" value="InterPro"/>
</dbReference>
<keyword evidence="2" id="KW-0863">Zinc-finger</keyword>
<sequence length="243" mass="27482">MLASLKERAREGDAESTGIQEIREAVLAYYKAAAEEHQQLAREFFESMDANGDGKVSLHEYLQFLRERGYTHFKSRNFFHELDRNHDGTLDFEEVLCLYYIIKTERPFCDGCAVFLKALFFTCAECYDKGSSCSFNLCSKCFGNRDFNHQHNTIVDNYLLLARKREKPTVVQSTTSRYTQAQPTPSTSTTSRYTQAQPTPSTSTQLVVVPQATSRAMMAFNALNGLTSLANFAIGVSEFCSIM</sequence>
<name>A0AAP0X429_LIQFO</name>
<evidence type="ECO:0000256" key="3">
    <source>
        <dbReference type="ARBA" id="ARBA00022833"/>
    </source>
</evidence>
<keyword evidence="8" id="KW-1185">Reference proteome</keyword>
<dbReference type="GO" id="GO:0008270">
    <property type="term" value="F:zinc ion binding"/>
    <property type="evidence" value="ECO:0007669"/>
    <property type="project" value="UniProtKB-KW"/>
</dbReference>
<dbReference type="SMART" id="SM00054">
    <property type="entry name" value="EFh"/>
    <property type="match status" value="2"/>
</dbReference>
<keyword evidence="3" id="KW-0862">Zinc</keyword>
<reference evidence="7 8" key="1">
    <citation type="journal article" date="2024" name="Plant J.">
        <title>Genome sequences and population genomics reveal climatic adaptation and genomic divergence between two closely related sweetgum species.</title>
        <authorList>
            <person name="Xu W.Q."/>
            <person name="Ren C.Q."/>
            <person name="Zhang X.Y."/>
            <person name="Comes H.P."/>
            <person name="Liu X.H."/>
            <person name="Li Y.G."/>
            <person name="Kettle C.J."/>
            <person name="Jalonen R."/>
            <person name="Gaisberger H."/>
            <person name="Ma Y.Z."/>
            <person name="Qiu Y.X."/>
        </authorList>
    </citation>
    <scope>NUCLEOTIDE SEQUENCE [LARGE SCALE GENOMIC DNA]</scope>
    <source>
        <strain evidence="7">Hangzhou</strain>
    </source>
</reference>
<evidence type="ECO:0000313" key="7">
    <source>
        <dbReference type="EMBL" id="KAK9288802.1"/>
    </source>
</evidence>